<name>A0A2T6AG48_9RHOB</name>
<proteinExistence type="predicted"/>
<dbReference type="OrthoDB" id="7637125at2"/>
<evidence type="ECO:0000256" key="1">
    <source>
        <dbReference type="ARBA" id="ARBA00022737"/>
    </source>
</evidence>
<dbReference type="Gene3D" id="1.25.40.10">
    <property type="entry name" value="Tetratricopeptide repeat domain"/>
    <property type="match status" value="4"/>
</dbReference>
<dbReference type="InterPro" id="IPR051012">
    <property type="entry name" value="CellSynth/LPSAsmb/PSIAsmb"/>
</dbReference>
<sequence>MTRIRTFLILLLTVTVLAACESREERAERYYQSALTLLEEGDVDRALIELRNVFDNDGFHREARRLYADLLLEEGQAQEAYGQYLRLIEQYPDTMDVRRKLAEFSIDNGNWEEARRHGEAAIELDPDLPEHRALETILAYHDARVARDDVAAGEAVERAQALLEENPDLDTALRVLVDWHVSGPDPEQALPYLERLTEMHPESLSLRMTRVRVLDQLGRRDEIGPVLRDMFERFPEDEEVASMLIRWYLSRQEFDEAETFLREQAGADDAEPEGHFAVVQFLLQLRGTEEALAELERLASANGGTDLGRRYALEASKLRFDAGATEEAMQTASDIAEAAGDTALVNDARITLSRMRSASGDVEGARALVSEVLESDPSNVDGLLMQAAWRIRGDEMGAAVTDLRLALDQDPRNIRALLLLAEAQQKLGNIELAEQRLAQAVEISGSAAEESLIYARFQISRGLFGQAEQVLTESLRATGNLEVAQMLGRVLLQQGDVDGARDVLAQFANSDNPNAAPMARSLQAAIMFSQNRIDESLELLRETADGSESDMGAEMQMLRIQMMSGRFDEAERLLEELRAEDPENVALRLLEANLAAVRGDREEAIRVLREVVEDAPEQIVAIQRLYTLLNETGQGEAATQVLSDALERQPDEPQLLVLRALELERAAEPEEAIAIYERLYEQNPDDIIAANNLASMLASARDDAESIDRAYRIAQRLRGMTQPALLDTLGWVQLRKGEVDRAILNLQAAARGLPDNPSVAFNLGLAYAEAGRTSEARAELERGFELAGDDTSVAQYQRARERMAELDG</sequence>
<dbReference type="PANTHER" id="PTHR45586:SF1">
    <property type="entry name" value="LIPOPOLYSACCHARIDE ASSEMBLY PROTEIN B"/>
    <property type="match status" value="1"/>
</dbReference>
<protein>
    <submittedName>
        <fullName evidence="3">Putative PEP-CTERM system TPR-repeat lipoprotein</fullName>
    </submittedName>
</protein>
<keyword evidence="2" id="KW-0802">TPR repeat</keyword>
<dbReference type="InterPro" id="IPR011717">
    <property type="entry name" value="TPR-4"/>
</dbReference>
<dbReference type="Pfam" id="PF07721">
    <property type="entry name" value="TPR_4"/>
    <property type="match status" value="2"/>
</dbReference>
<gene>
    <name evidence="3" type="ORF">C8N44_12565</name>
</gene>
<dbReference type="Proteomes" id="UP000244069">
    <property type="component" value="Unassembled WGS sequence"/>
</dbReference>
<accession>A0A2T6AG48</accession>
<dbReference type="InterPro" id="IPR019734">
    <property type="entry name" value="TPR_rpt"/>
</dbReference>
<evidence type="ECO:0000313" key="4">
    <source>
        <dbReference type="Proteomes" id="UP000244069"/>
    </source>
</evidence>
<dbReference type="GO" id="GO:0042802">
    <property type="term" value="F:identical protein binding"/>
    <property type="evidence" value="ECO:0007669"/>
    <property type="project" value="InterPro"/>
</dbReference>
<dbReference type="SMART" id="SM00028">
    <property type="entry name" value="TPR"/>
    <property type="match status" value="7"/>
</dbReference>
<reference evidence="3 4" key="1">
    <citation type="submission" date="2018-04" db="EMBL/GenBank/DDBJ databases">
        <title>Genomic Encyclopedia of Archaeal and Bacterial Type Strains, Phase II (KMG-II): from individual species to whole genera.</title>
        <authorList>
            <person name="Goeker M."/>
        </authorList>
    </citation>
    <scope>NUCLEOTIDE SEQUENCE [LARGE SCALE GENOMIC DNA]</scope>
    <source>
        <strain evidence="3 4">DSM 29329</strain>
    </source>
</reference>
<dbReference type="Pfam" id="PF14559">
    <property type="entry name" value="TPR_19"/>
    <property type="match status" value="3"/>
</dbReference>
<evidence type="ECO:0000256" key="2">
    <source>
        <dbReference type="ARBA" id="ARBA00022803"/>
    </source>
</evidence>
<evidence type="ECO:0000313" key="3">
    <source>
        <dbReference type="EMBL" id="PTX42769.1"/>
    </source>
</evidence>
<dbReference type="SUPFAM" id="SSF48452">
    <property type="entry name" value="TPR-like"/>
    <property type="match status" value="4"/>
</dbReference>
<dbReference type="PANTHER" id="PTHR45586">
    <property type="entry name" value="TPR REPEAT-CONTAINING PROTEIN PA4667"/>
    <property type="match status" value="1"/>
</dbReference>
<dbReference type="AlphaFoldDB" id="A0A2T6AG48"/>
<keyword evidence="3" id="KW-0449">Lipoprotein</keyword>
<comment type="caution">
    <text evidence="3">The sequence shown here is derived from an EMBL/GenBank/DDBJ whole genome shotgun (WGS) entry which is preliminary data.</text>
</comment>
<dbReference type="Pfam" id="PF13432">
    <property type="entry name" value="TPR_16"/>
    <property type="match status" value="1"/>
</dbReference>
<dbReference type="EMBL" id="QBKN01000025">
    <property type="protein sequence ID" value="PTX42769.1"/>
    <property type="molecule type" value="Genomic_DNA"/>
</dbReference>
<organism evidence="3 4">
    <name type="scientific">Allosediminivita pacifica</name>
    <dbReference type="NCBI Taxonomy" id="1267769"/>
    <lineage>
        <taxon>Bacteria</taxon>
        <taxon>Pseudomonadati</taxon>
        <taxon>Pseudomonadota</taxon>
        <taxon>Alphaproteobacteria</taxon>
        <taxon>Rhodobacterales</taxon>
        <taxon>Paracoccaceae</taxon>
        <taxon>Allosediminivita</taxon>
    </lineage>
</organism>
<dbReference type="RefSeq" id="WP_107978081.1">
    <property type="nucleotide sequence ID" value="NZ_BMEZ01000008.1"/>
</dbReference>
<keyword evidence="1" id="KW-0677">Repeat</keyword>
<dbReference type="InterPro" id="IPR011990">
    <property type="entry name" value="TPR-like_helical_dom_sf"/>
</dbReference>
<dbReference type="PROSITE" id="PS51257">
    <property type="entry name" value="PROKAR_LIPOPROTEIN"/>
    <property type="match status" value="1"/>
</dbReference>
<keyword evidence="4" id="KW-1185">Reference proteome</keyword>